<evidence type="ECO:0000259" key="6">
    <source>
        <dbReference type="PROSITE" id="PS50835"/>
    </source>
</evidence>
<dbReference type="EMBL" id="MKHE01000013">
    <property type="protein sequence ID" value="OWK09070.1"/>
    <property type="molecule type" value="Genomic_DNA"/>
</dbReference>
<dbReference type="InterPro" id="IPR013783">
    <property type="entry name" value="Ig-like_fold"/>
</dbReference>
<organism evidence="7 8">
    <name type="scientific">Cervus elaphus hippelaphus</name>
    <name type="common">European red deer</name>
    <dbReference type="NCBI Taxonomy" id="46360"/>
    <lineage>
        <taxon>Eukaryota</taxon>
        <taxon>Metazoa</taxon>
        <taxon>Chordata</taxon>
        <taxon>Craniata</taxon>
        <taxon>Vertebrata</taxon>
        <taxon>Euteleostomi</taxon>
        <taxon>Mammalia</taxon>
        <taxon>Eutheria</taxon>
        <taxon>Laurasiatheria</taxon>
        <taxon>Artiodactyla</taxon>
        <taxon>Ruminantia</taxon>
        <taxon>Pecora</taxon>
        <taxon>Cervidae</taxon>
        <taxon>Cervinae</taxon>
        <taxon>Cervus</taxon>
    </lineage>
</organism>
<dbReference type="InterPro" id="IPR003599">
    <property type="entry name" value="Ig_sub"/>
</dbReference>
<evidence type="ECO:0000313" key="7">
    <source>
        <dbReference type="EMBL" id="OWK09070.1"/>
    </source>
</evidence>
<feature type="compositionally biased region" description="Polar residues" evidence="5">
    <location>
        <begin position="275"/>
        <end position="287"/>
    </location>
</feature>
<feature type="non-terminal residue" evidence="7">
    <location>
        <position position="442"/>
    </location>
</feature>
<keyword evidence="8" id="KW-1185">Reference proteome</keyword>
<comment type="caution">
    <text evidence="7">The sequence shown here is derived from an EMBL/GenBank/DDBJ whole genome shotgun (WGS) entry which is preliminary data.</text>
</comment>
<evidence type="ECO:0000256" key="4">
    <source>
        <dbReference type="ARBA" id="ARBA00023157"/>
    </source>
</evidence>
<reference evidence="7 8" key="1">
    <citation type="journal article" date="2018" name="Mol. Genet. Genomics">
        <title>The red deer Cervus elaphus genome CerEla1.0: sequencing, annotating, genes, and chromosomes.</title>
        <authorList>
            <person name="Bana N.A."/>
            <person name="Nyiri A."/>
            <person name="Nagy J."/>
            <person name="Frank K."/>
            <person name="Nagy T."/>
            <person name="Steger V."/>
            <person name="Schiller M."/>
            <person name="Lakatos P."/>
            <person name="Sugar L."/>
            <person name="Horn P."/>
            <person name="Barta E."/>
            <person name="Orosz L."/>
        </authorList>
    </citation>
    <scope>NUCLEOTIDE SEQUENCE [LARGE SCALE GENOMIC DNA]</scope>
    <source>
        <strain evidence="7">Hungarian</strain>
    </source>
</reference>
<dbReference type="Pfam" id="PF07679">
    <property type="entry name" value="I-set"/>
    <property type="match status" value="1"/>
</dbReference>
<evidence type="ECO:0000313" key="8">
    <source>
        <dbReference type="Proteomes" id="UP000242450"/>
    </source>
</evidence>
<keyword evidence="2" id="KW-0963">Cytoplasm</keyword>
<dbReference type="PANTHER" id="PTHR35971:SF5">
    <property type="entry name" value="OBSCURIN LIKE CYTOSKELETAL ADAPTOR 1"/>
    <property type="match status" value="1"/>
</dbReference>
<name>A0A212CSV6_CEREH</name>
<evidence type="ECO:0000256" key="3">
    <source>
        <dbReference type="ARBA" id="ARBA00022553"/>
    </source>
</evidence>
<accession>A0A212CSV6</accession>
<feature type="region of interest" description="Disordered" evidence="5">
    <location>
        <begin position="270"/>
        <end position="293"/>
    </location>
</feature>
<dbReference type="SUPFAM" id="SSF48726">
    <property type="entry name" value="Immunoglobulin"/>
    <property type="match status" value="2"/>
</dbReference>
<dbReference type="GO" id="GO:0005737">
    <property type="term" value="C:cytoplasm"/>
    <property type="evidence" value="ECO:0007669"/>
    <property type="project" value="UniProtKB-SubCell"/>
</dbReference>
<sequence length="442" mass="48703">MKPEMKARLGEQGPQILGVQRVYIQTREEKRINLTVGSRAYLLPNTSVIIKCPVRRFQKSRIQWEKDGRCLQNSKRLGFTKSGSLKIHSLAALDIGEYRCIAGPAQETVVLKLIGTDNRLIAPPALGGHTREYPGMDNNEANNLGATWHKMRLMWNNKNELYLHNGQINNQSLLRALLGHCSPSAGNANSWEFENKQFEAAVKQGAYSMETAQFDELIRNMSQLMETGEISDDLASQVIYQLVAELTKGQPAHVHWRGIPGEALPTAQLRGETGSVPQSSNSKNSGKLTFKPKGPVLLRQSQPTSISFNKTVNSRIGNTVYITRRTEAINILCELVTPSEATYTWTKDGALLQPSEKIILDGMGKIQIRKPTKKDQGTYGCAVANHLGSDVESSSVLYAEAPVVLSVGRNITRPEHGHLSVVIGGFVEAPLQANVTIQCPVK</sequence>
<dbReference type="Pfam" id="PF13927">
    <property type="entry name" value="Ig_3"/>
    <property type="match status" value="1"/>
</dbReference>
<evidence type="ECO:0000256" key="5">
    <source>
        <dbReference type="SAM" id="MobiDB-lite"/>
    </source>
</evidence>
<dbReference type="AlphaFoldDB" id="A0A212CSV6"/>
<dbReference type="CDD" id="cd00096">
    <property type="entry name" value="Ig"/>
    <property type="match status" value="1"/>
</dbReference>
<comment type="subcellular location">
    <subcellularLocation>
        <location evidence="1">Cytoplasm</location>
    </subcellularLocation>
</comment>
<evidence type="ECO:0000256" key="2">
    <source>
        <dbReference type="ARBA" id="ARBA00022490"/>
    </source>
</evidence>
<dbReference type="SMART" id="SM00409">
    <property type="entry name" value="IG"/>
    <property type="match status" value="2"/>
</dbReference>
<dbReference type="Proteomes" id="UP000242450">
    <property type="component" value="Chromosome 13"/>
</dbReference>
<proteinExistence type="predicted"/>
<evidence type="ECO:0000256" key="1">
    <source>
        <dbReference type="ARBA" id="ARBA00004496"/>
    </source>
</evidence>
<dbReference type="OrthoDB" id="5948003at2759"/>
<dbReference type="InterPro" id="IPR003598">
    <property type="entry name" value="Ig_sub2"/>
</dbReference>
<dbReference type="PROSITE" id="PS50835">
    <property type="entry name" value="IG_LIKE"/>
    <property type="match status" value="2"/>
</dbReference>
<gene>
    <name evidence="7" type="ORF">Celaphus_00015256</name>
</gene>
<keyword evidence="3" id="KW-0597">Phosphoprotein</keyword>
<dbReference type="InterPro" id="IPR007110">
    <property type="entry name" value="Ig-like_dom"/>
</dbReference>
<dbReference type="PANTHER" id="PTHR35971">
    <property type="entry name" value="SI:DKEY-31G6.6"/>
    <property type="match status" value="1"/>
</dbReference>
<dbReference type="InterPro" id="IPR052385">
    <property type="entry name" value="Obscurin/Obscurin-like_Reg"/>
</dbReference>
<feature type="domain" description="Ig-like" evidence="6">
    <location>
        <begin position="303"/>
        <end position="397"/>
    </location>
</feature>
<dbReference type="InterPro" id="IPR036179">
    <property type="entry name" value="Ig-like_dom_sf"/>
</dbReference>
<protein>
    <recommendedName>
        <fullName evidence="6">Ig-like domain-containing protein</fullName>
    </recommendedName>
</protein>
<dbReference type="Gene3D" id="2.60.40.10">
    <property type="entry name" value="Immunoglobulins"/>
    <property type="match status" value="2"/>
</dbReference>
<dbReference type="FunFam" id="2.60.40.10:FF:000487">
    <property type="entry name" value="ADAMTS-like 3 isoform 1"/>
    <property type="match status" value="1"/>
</dbReference>
<keyword evidence="4" id="KW-1015">Disulfide bond</keyword>
<dbReference type="SMART" id="SM00408">
    <property type="entry name" value="IGc2"/>
    <property type="match status" value="2"/>
</dbReference>
<feature type="domain" description="Ig-like" evidence="6">
    <location>
        <begin position="14"/>
        <end position="110"/>
    </location>
</feature>
<dbReference type="InterPro" id="IPR013098">
    <property type="entry name" value="Ig_I-set"/>
</dbReference>